<evidence type="ECO:0000313" key="6">
    <source>
        <dbReference type="Proteomes" id="UP000427769"/>
    </source>
</evidence>
<evidence type="ECO:0000256" key="2">
    <source>
        <dbReference type="ARBA" id="ARBA00008954"/>
    </source>
</evidence>
<dbReference type="KEGG" id="dwd:DSCW_58650"/>
<accession>A0A5K7ZBH2</accession>
<dbReference type="InterPro" id="IPR005814">
    <property type="entry name" value="Aminotrans_3"/>
</dbReference>
<dbReference type="InterPro" id="IPR049704">
    <property type="entry name" value="Aminotrans_3_PPA_site"/>
</dbReference>
<dbReference type="AlphaFoldDB" id="A0A5K7ZBH2"/>
<reference evidence="5 6" key="1">
    <citation type="submission" date="2019-11" db="EMBL/GenBank/DDBJ databases">
        <title>Comparative genomics of hydrocarbon-degrading Desulfosarcina strains.</title>
        <authorList>
            <person name="Watanabe M."/>
            <person name="Kojima H."/>
            <person name="Fukui M."/>
        </authorList>
    </citation>
    <scope>NUCLEOTIDE SEQUENCE [LARGE SCALE GENOMIC DNA]</scope>
    <source>
        <strain evidence="5 6">PP31</strain>
    </source>
</reference>
<dbReference type="InterPro" id="IPR015424">
    <property type="entry name" value="PyrdxlP-dep_Trfase"/>
</dbReference>
<dbReference type="SUPFAM" id="SSF53383">
    <property type="entry name" value="PLP-dependent transferases"/>
    <property type="match status" value="1"/>
</dbReference>
<organism evidence="5 6">
    <name type="scientific">Desulfosarcina widdelii</name>
    <dbReference type="NCBI Taxonomy" id="947919"/>
    <lineage>
        <taxon>Bacteria</taxon>
        <taxon>Pseudomonadati</taxon>
        <taxon>Thermodesulfobacteriota</taxon>
        <taxon>Desulfobacteria</taxon>
        <taxon>Desulfobacterales</taxon>
        <taxon>Desulfosarcinaceae</taxon>
        <taxon>Desulfosarcina</taxon>
    </lineage>
</organism>
<name>A0A5K7ZBH2_9BACT</name>
<keyword evidence="5" id="KW-0808">Transferase</keyword>
<dbReference type="Gene3D" id="3.40.640.10">
    <property type="entry name" value="Type I PLP-dependent aspartate aminotransferase-like (Major domain)"/>
    <property type="match status" value="1"/>
</dbReference>
<dbReference type="Gene3D" id="3.90.1150.10">
    <property type="entry name" value="Aspartate Aminotransferase, domain 1"/>
    <property type="match status" value="1"/>
</dbReference>
<dbReference type="InterPro" id="IPR015421">
    <property type="entry name" value="PyrdxlP-dep_Trfase_major"/>
</dbReference>
<dbReference type="EMBL" id="AP021875">
    <property type="protein sequence ID" value="BBO78448.1"/>
    <property type="molecule type" value="Genomic_DNA"/>
</dbReference>
<evidence type="ECO:0000256" key="1">
    <source>
        <dbReference type="ARBA" id="ARBA00001933"/>
    </source>
</evidence>
<evidence type="ECO:0000256" key="4">
    <source>
        <dbReference type="RuleBase" id="RU003560"/>
    </source>
</evidence>
<dbReference type="PANTHER" id="PTHR43094">
    <property type="entry name" value="AMINOTRANSFERASE"/>
    <property type="match status" value="1"/>
</dbReference>
<dbReference type="PANTHER" id="PTHR43094:SF1">
    <property type="entry name" value="AMINOTRANSFERASE CLASS-III"/>
    <property type="match status" value="1"/>
</dbReference>
<dbReference type="GO" id="GO:0005829">
    <property type="term" value="C:cytosol"/>
    <property type="evidence" value="ECO:0007669"/>
    <property type="project" value="TreeGrafter"/>
</dbReference>
<dbReference type="Proteomes" id="UP000427769">
    <property type="component" value="Chromosome"/>
</dbReference>
<gene>
    <name evidence="5" type="ORF">DSCW_58650</name>
</gene>
<keyword evidence="5" id="KW-0032">Aminotransferase</keyword>
<sequence length="446" mass="47652">MIQPSDRRRGHVFPRRLDPPLPMAVKSDGVWIEDKMGKRYLDASGGAVVANVGHGRQEIAQAVYDQILAYDYIHPTMFTTPTVEDLAAALASHAPAGIDRFYFLSGGGEAVEAAIKLARQIHLANGRPEKFRLVARWKSYHGLTLGALSAMGRTAFRTPFAPMLADAVHISPPYCLRCSYGLAFPECRLRCALALEEAIVNLGPETVSAFLAETVSGGTLAACPPPPGYLETIRGICDRYDVLLILDEVLCGMGRTGCWFACQHDGVVPDLVTLGKGLAGGAVPLSALGVKGCHFDAVCADGGTFNHGGTFSHHPVAAAAGLATVRILEREGLVERVAELGSRLGKTLVDRLGDLPWVADIRGIGFLWGIELVGNRQTLAPFSRKERVTERVWQALFDSGIVVYRSTGLAGIDGDALILAPPFVLDSADFTRVADAVGKAIQSILG</sequence>
<evidence type="ECO:0000256" key="3">
    <source>
        <dbReference type="ARBA" id="ARBA00022898"/>
    </source>
</evidence>
<evidence type="ECO:0000313" key="5">
    <source>
        <dbReference type="EMBL" id="BBO78448.1"/>
    </source>
</evidence>
<dbReference type="PROSITE" id="PS00600">
    <property type="entry name" value="AA_TRANSFER_CLASS_3"/>
    <property type="match status" value="1"/>
</dbReference>
<dbReference type="InterPro" id="IPR015422">
    <property type="entry name" value="PyrdxlP-dep_Trfase_small"/>
</dbReference>
<dbReference type="GO" id="GO:0030170">
    <property type="term" value="F:pyridoxal phosphate binding"/>
    <property type="evidence" value="ECO:0007669"/>
    <property type="project" value="InterPro"/>
</dbReference>
<dbReference type="CDD" id="cd00610">
    <property type="entry name" value="OAT_like"/>
    <property type="match status" value="1"/>
</dbReference>
<keyword evidence="6" id="KW-1185">Reference proteome</keyword>
<proteinExistence type="inferred from homology"/>
<keyword evidence="3 4" id="KW-0663">Pyridoxal phosphate</keyword>
<comment type="cofactor">
    <cofactor evidence="1">
        <name>pyridoxal 5'-phosphate</name>
        <dbReference type="ChEBI" id="CHEBI:597326"/>
    </cofactor>
</comment>
<dbReference type="GO" id="GO:0008483">
    <property type="term" value="F:transaminase activity"/>
    <property type="evidence" value="ECO:0007669"/>
    <property type="project" value="UniProtKB-KW"/>
</dbReference>
<protein>
    <submittedName>
        <fullName evidence="5">Adenosylmethionine-8-amino-7-oxononanoate aminotransferase</fullName>
    </submittedName>
</protein>
<comment type="similarity">
    <text evidence="2 4">Belongs to the class-III pyridoxal-phosphate-dependent aminotransferase family.</text>
</comment>
<dbReference type="RefSeq" id="WP_170302506.1">
    <property type="nucleotide sequence ID" value="NZ_AP021875.1"/>
</dbReference>
<dbReference type="Pfam" id="PF00202">
    <property type="entry name" value="Aminotran_3"/>
    <property type="match status" value="1"/>
</dbReference>